<feature type="non-terminal residue" evidence="1">
    <location>
        <position position="23"/>
    </location>
</feature>
<name>A0A382GEW8_9ZZZZ</name>
<dbReference type="EMBL" id="UINC01055169">
    <property type="protein sequence ID" value="SVB73738.1"/>
    <property type="molecule type" value="Genomic_DNA"/>
</dbReference>
<gene>
    <name evidence="1" type="ORF">METZ01_LOCUS226592</name>
</gene>
<proteinExistence type="predicted"/>
<evidence type="ECO:0000313" key="1">
    <source>
        <dbReference type="EMBL" id="SVB73738.1"/>
    </source>
</evidence>
<dbReference type="AlphaFoldDB" id="A0A382GEW8"/>
<accession>A0A382GEW8</accession>
<reference evidence="1" key="1">
    <citation type="submission" date="2018-05" db="EMBL/GenBank/DDBJ databases">
        <authorList>
            <person name="Lanie J.A."/>
            <person name="Ng W.-L."/>
            <person name="Kazmierczak K.M."/>
            <person name="Andrzejewski T.M."/>
            <person name="Davidsen T.M."/>
            <person name="Wayne K.J."/>
            <person name="Tettelin H."/>
            <person name="Glass J.I."/>
            <person name="Rusch D."/>
            <person name="Podicherti R."/>
            <person name="Tsui H.-C.T."/>
            <person name="Winkler M.E."/>
        </authorList>
    </citation>
    <scope>NUCLEOTIDE SEQUENCE</scope>
</reference>
<protein>
    <submittedName>
        <fullName evidence="1">Uncharacterized protein</fullName>
    </submittedName>
</protein>
<organism evidence="1">
    <name type="scientific">marine metagenome</name>
    <dbReference type="NCBI Taxonomy" id="408172"/>
    <lineage>
        <taxon>unclassified sequences</taxon>
        <taxon>metagenomes</taxon>
        <taxon>ecological metagenomes</taxon>
    </lineage>
</organism>
<sequence>MAKFISLKKKYIGESFNGRTADS</sequence>